<dbReference type="RefSeq" id="WP_007665698.1">
    <property type="nucleotide sequence ID" value="NZ_BAABZC010000003.1"/>
</dbReference>
<reference evidence="7 8" key="1">
    <citation type="submission" date="2018-08" db="EMBL/GenBank/DDBJ databases">
        <title>A genome reference for cultivated species of the human gut microbiota.</title>
        <authorList>
            <person name="Zou Y."/>
            <person name="Xue W."/>
            <person name="Luo G."/>
        </authorList>
    </citation>
    <scope>NUCLEOTIDE SEQUENCE [LARGE SCALE GENOMIC DNA]</scope>
    <source>
        <strain evidence="2 7">AF14-32</strain>
        <strain evidence="1 8">AF19-10AC</strain>
        <strain evidence="5 11">AF31-23</strain>
        <strain evidence="4 9">AF36-16BH</strain>
        <strain evidence="3 10">AM27-17</strain>
    </source>
</reference>
<evidence type="ECO:0000313" key="12">
    <source>
        <dbReference type="Proteomes" id="UP000291191"/>
    </source>
</evidence>
<sequence>MKPDFDYSEVPYAFAHCFNTKCPRAAKCLRYLVTSYIPLQLTVVCVVNPALTASQEVEPCSFFIPDRMKRYASGITHLLDKIPHAEALVIKREIYNFLGRNMYYRIKNHERLATPAQQEHIRQIFLNHGIKEEPVYDTYVEKYDWE</sequence>
<name>A0A3E4KXQ3_9BACE</name>
<gene>
    <name evidence="3" type="ORF">DW712_03585</name>
    <name evidence="2" type="ORF">DWW10_04415</name>
    <name evidence="1" type="ORF">DWX27_03435</name>
    <name evidence="5" type="ORF">DWZ32_14765</name>
    <name evidence="4" type="ORF">DWZ95_15405</name>
    <name evidence="6" type="ORF">EAJ06_02100</name>
</gene>
<evidence type="ECO:0000313" key="2">
    <source>
        <dbReference type="EMBL" id="RGV57289.1"/>
    </source>
</evidence>
<evidence type="ECO:0000313" key="9">
    <source>
        <dbReference type="Proteomes" id="UP000285013"/>
    </source>
</evidence>
<dbReference type="EMBL" id="RCXO01000002">
    <property type="protein sequence ID" value="RYT82440.1"/>
    <property type="molecule type" value="Genomic_DNA"/>
</dbReference>
<evidence type="ECO:0000313" key="3">
    <source>
        <dbReference type="EMBL" id="RHE94373.1"/>
    </source>
</evidence>
<protein>
    <submittedName>
        <fullName evidence="2">Uncharacterized protein</fullName>
    </submittedName>
</protein>
<evidence type="ECO:0000313" key="1">
    <source>
        <dbReference type="EMBL" id="RGT57236.1"/>
    </source>
</evidence>
<evidence type="ECO:0000313" key="4">
    <source>
        <dbReference type="EMBL" id="RHL90476.1"/>
    </source>
</evidence>
<evidence type="ECO:0000313" key="11">
    <source>
        <dbReference type="Proteomes" id="UP000286003"/>
    </source>
</evidence>
<organism evidence="2 7">
    <name type="scientific">Bacteroides intestinalis</name>
    <dbReference type="NCBI Taxonomy" id="329854"/>
    <lineage>
        <taxon>Bacteria</taxon>
        <taxon>Pseudomonadati</taxon>
        <taxon>Bacteroidota</taxon>
        <taxon>Bacteroidia</taxon>
        <taxon>Bacteroidales</taxon>
        <taxon>Bacteroidaceae</taxon>
        <taxon>Bacteroides</taxon>
    </lineage>
</organism>
<evidence type="ECO:0000313" key="8">
    <source>
        <dbReference type="Proteomes" id="UP000284772"/>
    </source>
</evidence>
<evidence type="ECO:0000313" key="5">
    <source>
        <dbReference type="EMBL" id="RHN05498.1"/>
    </source>
</evidence>
<dbReference type="Proteomes" id="UP000283850">
    <property type="component" value="Unassembled WGS sequence"/>
</dbReference>
<dbReference type="EMBL" id="QRPE01000020">
    <property type="protein sequence ID" value="RHL90476.1"/>
    <property type="molecule type" value="Genomic_DNA"/>
</dbReference>
<comment type="caution">
    <text evidence="2">The sequence shown here is derived from an EMBL/GenBank/DDBJ whole genome shotgun (WGS) entry which is preliminary data.</text>
</comment>
<dbReference type="EMBL" id="QRZF01000002">
    <property type="protein sequence ID" value="RGV57289.1"/>
    <property type="molecule type" value="Genomic_DNA"/>
</dbReference>
<evidence type="ECO:0000313" key="7">
    <source>
        <dbReference type="Proteomes" id="UP000283850"/>
    </source>
</evidence>
<dbReference type="InterPro" id="IPR045724">
    <property type="entry name" value="DUF6078"/>
</dbReference>
<proteinExistence type="predicted"/>
<dbReference type="Pfam" id="PF19555">
    <property type="entry name" value="DUF6078"/>
    <property type="match status" value="1"/>
</dbReference>
<dbReference type="EMBL" id="QSKV01000002">
    <property type="protein sequence ID" value="RHE94373.1"/>
    <property type="molecule type" value="Genomic_DNA"/>
</dbReference>
<dbReference type="Proteomes" id="UP000285650">
    <property type="component" value="Unassembled WGS sequence"/>
</dbReference>
<dbReference type="Proteomes" id="UP000284772">
    <property type="component" value="Unassembled WGS sequence"/>
</dbReference>
<reference evidence="6 12" key="2">
    <citation type="journal article" date="2019" name="Science, e1252229">
        <title>Invertible promoters mediate bacterial phase variation, antibiotic resistance, and host adaptation in the gut.</title>
        <authorList>
            <person name="Jiang X."/>
            <person name="Hall A.B."/>
            <person name="Arthur T.D."/>
            <person name="Plichta D.R."/>
            <person name="Covington C.T."/>
            <person name="Poyet M."/>
            <person name="Crothers J."/>
            <person name="Moses P.L."/>
            <person name="Tolonen A.C."/>
            <person name="Vlamakis H."/>
            <person name="Alm E.J."/>
            <person name="Xavier R.J."/>
        </authorList>
    </citation>
    <scope>NUCLEOTIDE SEQUENCE [LARGE SCALE GENOMIC DNA]</scope>
    <source>
        <strain evidence="6">Bf_0095</strain>
        <strain evidence="12">bf_0095</strain>
    </source>
</reference>
<dbReference type="Proteomes" id="UP000286003">
    <property type="component" value="Unassembled WGS sequence"/>
</dbReference>
<evidence type="ECO:0000313" key="6">
    <source>
        <dbReference type="EMBL" id="RYT82440.1"/>
    </source>
</evidence>
<evidence type="ECO:0000313" key="10">
    <source>
        <dbReference type="Proteomes" id="UP000285650"/>
    </source>
</evidence>
<dbReference type="EMBL" id="QRQM01000016">
    <property type="protein sequence ID" value="RHN05498.1"/>
    <property type="molecule type" value="Genomic_DNA"/>
</dbReference>
<dbReference type="EMBL" id="QRWT01000002">
    <property type="protein sequence ID" value="RGT57236.1"/>
    <property type="molecule type" value="Genomic_DNA"/>
</dbReference>
<dbReference type="Proteomes" id="UP000285013">
    <property type="component" value="Unassembled WGS sequence"/>
</dbReference>
<dbReference type="GeneID" id="26161145"/>
<keyword evidence="12" id="KW-1185">Reference proteome</keyword>
<dbReference type="AlphaFoldDB" id="A0A3E4KXQ3"/>
<accession>A0A3E4KXQ3</accession>
<dbReference type="OrthoDB" id="1070184at2"/>
<dbReference type="Proteomes" id="UP000291191">
    <property type="component" value="Unassembled WGS sequence"/>
</dbReference>